<keyword evidence="8" id="KW-0460">Magnesium</keyword>
<keyword evidence="4" id="KW-0285">Flavoprotein</keyword>
<proteinExistence type="predicted"/>
<dbReference type="PANTHER" id="PTHR30040">
    <property type="entry name" value="THIAMINE BIOSYNTHESIS LIPOPROTEIN APBE"/>
    <property type="match status" value="1"/>
</dbReference>
<keyword evidence="12" id="KW-1185">Reference proteome</keyword>
<keyword evidence="6" id="KW-0479">Metal-binding</keyword>
<dbReference type="GO" id="GO:0016740">
    <property type="term" value="F:transferase activity"/>
    <property type="evidence" value="ECO:0007669"/>
    <property type="project" value="UniProtKB-KW"/>
</dbReference>
<dbReference type="EMBL" id="JACGWT010000006">
    <property type="protein sequence ID" value="MBA8795914.1"/>
    <property type="molecule type" value="Genomic_DNA"/>
</dbReference>
<evidence type="ECO:0000256" key="10">
    <source>
        <dbReference type="ARBA" id="ARBA00048540"/>
    </source>
</evidence>
<evidence type="ECO:0000256" key="2">
    <source>
        <dbReference type="ARBA" id="ARBA00011955"/>
    </source>
</evidence>
<evidence type="ECO:0000256" key="4">
    <source>
        <dbReference type="ARBA" id="ARBA00022630"/>
    </source>
</evidence>
<evidence type="ECO:0000256" key="9">
    <source>
        <dbReference type="ARBA" id="ARBA00031306"/>
    </source>
</evidence>
<accession>A0A7W3P7D7</accession>
<evidence type="ECO:0000313" key="12">
    <source>
        <dbReference type="Proteomes" id="UP000523079"/>
    </source>
</evidence>
<evidence type="ECO:0000313" key="11">
    <source>
        <dbReference type="EMBL" id="MBA8795914.1"/>
    </source>
</evidence>
<dbReference type="Proteomes" id="UP000523079">
    <property type="component" value="Unassembled WGS sequence"/>
</dbReference>
<reference evidence="11 12" key="1">
    <citation type="submission" date="2020-07" db="EMBL/GenBank/DDBJ databases">
        <title>Sequencing the genomes of 1000 actinobacteria strains.</title>
        <authorList>
            <person name="Klenk H.-P."/>
        </authorList>
    </citation>
    <scope>NUCLEOTIDE SEQUENCE [LARGE SCALE GENOMIC DNA]</scope>
    <source>
        <strain evidence="11 12">DSM 100723</strain>
    </source>
</reference>
<dbReference type="InterPro" id="IPR024932">
    <property type="entry name" value="ApbE"/>
</dbReference>
<comment type="catalytic activity">
    <reaction evidence="10">
        <text>L-threonyl-[protein] + FAD = FMN-L-threonyl-[protein] + AMP + H(+)</text>
        <dbReference type="Rhea" id="RHEA:36847"/>
        <dbReference type="Rhea" id="RHEA-COMP:11060"/>
        <dbReference type="Rhea" id="RHEA-COMP:11061"/>
        <dbReference type="ChEBI" id="CHEBI:15378"/>
        <dbReference type="ChEBI" id="CHEBI:30013"/>
        <dbReference type="ChEBI" id="CHEBI:57692"/>
        <dbReference type="ChEBI" id="CHEBI:74257"/>
        <dbReference type="ChEBI" id="CHEBI:456215"/>
        <dbReference type="EC" id="2.7.1.180"/>
    </reaction>
</comment>
<evidence type="ECO:0000256" key="5">
    <source>
        <dbReference type="ARBA" id="ARBA00022679"/>
    </source>
</evidence>
<gene>
    <name evidence="11" type="ORF">FHX74_003555</name>
</gene>
<dbReference type="EC" id="2.7.1.180" evidence="2"/>
<evidence type="ECO:0000256" key="1">
    <source>
        <dbReference type="ARBA" id="ARBA00001946"/>
    </source>
</evidence>
<comment type="caution">
    <text evidence="11">The sequence shown here is derived from an EMBL/GenBank/DDBJ whole genome shotgun (WGS) entry which is preliminary data.</text>
</comment>
<name>A0A7W3P7D7_9ACTN</name>
<dbReference type="GO" id="GO:0046872">
    <property type="term" value="F:metal ion binding"/>
    <property type="evidence" value="ECO:0007669"/>
    <property type="project" value="UniProtKB-KW"/>
</dbReference>
<dbReference type="RefSeq" id="WP_220484147.1">
    <property type="nucleotide sequence ID" value="NZ_JACGWT010000006.1"/>
</dbReference>
<dbReference type="AlphaFoldDB" id="A0A7W3P7D7"/>
<comment type="cofactor">
    <cofactor evidence="1">
        <name>Mg(2+)</name>
        <dbReference type="ChEBI" id="CHEBI:18420"/>
    </cofactor>
</comment>
<evidence type="ECO:0000256" key="8">
    <source>
        <dbReference type="ARBA" id="ARBA00022842"/>
    </source>
</evidence>
<evidence type="ECO:0000256" key="3">
    <source>
        <dbReference type="ARBA" id="ARBA00016337"/>
    </source>
</evidence>
<dbReference type="InterPro" id="IPR003374">
    <property type="entry name" value="ApbE-like_sf"/>
</dbReference>
<keyword evidence="7" id="KW-0274">FAD</keyword>
<evidence type="ECO:0000256" key="7">
    <source>
        <dbReference type="ARBA" id="ARBA00022827"/>
    </source>
</evidence>
<dbReference type="SUPFAM" id="SSF143631">
    <property type="entry name" value="ApbE-like"/>
    <property type="match status" value="1"/>
</dbReference>
<sequence>MITTVGRVVEHPVRRRVEQLMGMPVSLAVRGPGADDPAVETAWQAVLAELRWVDATFSTYRDDSAVSRINRGELTTAQAPPELREVLELAEAARRDTAGAFDVRYRRAVGDDRLDPSGVVKGWAIERAARHLAALEDVDHCLSGGGDLVCSAAPGRPVWRIGIEDPRRPSVLVATVPVRRGAVATSGAAHRGAHVLDARTGRPPVGVASVTVVADSLTAADVDATAAWAQGWQAASWLRGRPGRTGLVVWQDGTRTLIGAEPAA</sequence>
<dbReference type="PANTHER" id="PTHR30040:SF2">
    <property type="entry name" value="FAD:PROTEIN FMN TRANSFERASE"/>
    <property type="match status" value="1"/>
</dbReference>
<dbReference type="Gene3D" id="3.10.520.10">
    <property type="entry name" value="ApbE-like domains"/>
    <property type="match status" value="2"/>
</dbReference>
<keyword evidence="5" id="KW-0808">Transferase</keyword>
<evidence type="ECO:0000256" key="6">
    <source>
        <dbReference type="ARBA" id="ARBA00022723"/>
    </source>
</evidence>
<organism evidence="11 12">
    <name type="scientific">Microlunatus kandeliicorticis</name>
    <dbReference type="NCBI Taxonomy" id="1759536"/>
    <lineage>
        <taxon>Bacteria</taxon>
        <taxon>Bacillati</taxon>
        <taxon>Actinomycetota</taxon>
        <taxon>Actinomycetes</taxon>
        <taxon>Propionibacteriales</taxon>
        <taxon>Propionibacteriaceae</taxon>
        <taxon>Microlunatus</taxon>
    </lineage>
</organism>
<protein>
    <recommendedName>
        <fullName evidence="3">FAD:protein FMN transferase</fullName>
        <ecNumber evidence="2">2.7.1.180</ecNumber>
    </recommendedName>
    <alternativeName>
        <fullName evidence="9">Flavin transferase</fullName>
    </alternativeName>
</protein>
<dbReference type="Pfam" id="PF02424">
    <property type="entry name" value="ApbE"/>
    <property type="match status" value="2"/>
</dbReference>
<keyword evidence="11" id="KW-0449">Lipoprotein</keyword>